<comment type="caution">
    <text evidence="2">The sequence shown here is derived from an EMBL/GenBank/DDBJ whole genome shotgun (WGS) entry which is preliminary data.</text>
</comment>
<proteinExistence type="predicted"/>
<gene>
    <name evidence="2" type="ORF">V6N12_045820</name>
</gene>
<dbReference type="Proteomes" id="UP001472677">
    <property type="component" value="Unassembled WGS sequence"/>
</dbReference>
<dbReference type="EMBL" id="JBBPBM010000003">
    <property type="protein sequence ID" value="KAK8593746.1"/>
    <property type="molecule type" value="Genomic_DNA"/>
</dbReference>
<evidence type="ECO:0000313" key="3">
    <source>
        <dbReference type="Proteomes" id="UP001472677"/>
    </source>
</evidence>
<evidence type="ECO:0000256" key="1">
    <source>
        <dbReference type="SAM" id="MobiDB-lite"/>
    </source>
</evidence>
<feature type="region of interest" description="Disordered" evidence="1">
    <location>
        <begin position="211"/>
        <end position="232"/>
    </location>
</feature>
<name>A0ABR2G3T0_9ROSI</name>
<reference evidence="2 3" key="1">
    <citation type="journal article" date="2024" name="G3 (Bethesda)">
        <title>Genome assembly of Hibiscus sabdariffa L. provides insights into metabolisms of medicinal natural products.</title>
        <authorList>
            <person name="Kim T."/>
        </authorList>
    </citation>
    <scope>NUCLEOTIDE SEQUENCE [LARGE SCALE GENOMIC DNA]</scope>
    <source>
        <strain evidence="2">TK-2024</strain>
        <tissue evidence="2">Old leaves</tissue>
    </source>
</reference>
<accession>A0ABR2G3T0</accession>
<protein>
    <submittedName>
        <fullName evidence="2">Uncharacterized protein</fullName>
    </submittedName>
</protein>
<keyword evidence="3" id="KW-1185">Reference proteome</keyword>
<evidence type="ECO:0000313" key="2">
    <source>
        <dbReference type="EMBL" id="KAK8593746.1"/>
    </source>
</evidence>
<feature type="region of interest" description="Disordered" evidence="1">
    <location>
        <begin position="18"/>
        <end position="43"/>
    </location>
</feature>
<feature type="compositionally biased region" description="Basic and acidic residues" evidence="1">
    <location>
        <begin position="211"/>
        <end position="221"/>
    </location>
</feature>
<organism evidence="2 3">
    <name type="scientific">Hibiscus sabdariffa</name>
    <name type="common">roselle</name>
    <dbReference type="NCBI Taxonomy" id="183260"/>
    <lineage>
        <taxon>Eukaryota</taxon>
        <taxon>Viridiplantae</taxon>
        <taxon>Streptophyta</taxon>
        <taxon>Embryophyta</taxon>
        <taxon>Tracheophyta</taxon>
        <taxon>Spermatophyta</taxon>
        <taxon>Magnoliopsida</taxon>
        <taxon>eudicotyledons</taxon>
        <taxon>Gunneridae</taxon>
        <taxon>Pentapetalae</taxon>
        <taxon>rosids</taxon>
        <taxon>malvids</taxon>
        <taxon>Malvales</taxon>
        <taxon>Malvaceae</taxon>
        <taxon>Malvoideae</taxon>
        <taxon>Hibiscus</taxon>
    </lineage>
</organism>
<sequence length="312" mass="36887">MLREFSLNKSRELSPITLLGNQDPLTESRRGGQHGGNRNKLDKELDGSYVEETTWTCYRPNLQRCRHQQHGKAPHTRCCNFTWSRSERLKYPPDLNLRKNGIWWLEIRWRNRWKMDQDTKLQASDKKQGNPGKKNWMHEEYKGWSETEKNSCWRPTDKSDKKNLTKSKTQFPHACNNTMQAVLLHACNNTMQTVLLHACNACNKYKDTHTHQRFQRMDRPQRAHVRKRPPPSTQIHTMSINDKTKMMKEIKFTEEENIVLDNIAENNANEEGRQRWLVGKVLNTKKVETEYVLRVFRKVLTDKKTRGDGCPE</sequence>